<feature type="region of interest" description="Disordered" evidence="1">
    <location>
        <begin position="1"/>
        <end position="42"/>
    </location>
</feature>
<dbReference type="Gene3D" id="3.30.530.20">
    <property type="match status" value="1"/>
</dbReference>
<name>A0A6G0XAF5_9STRA</name>
<dbReference type="InterPro" id="IPR011011">
    <property type="entry name" value="Znf_FYVE_PHD"/>
</dbReference>
<feature type="compositionally biased region" description="Low complexity" evidence="1">
    <location>
        <begin position="24"/>
        <end position="39"/>
    </location>
</feature>
<evidence type="ECO:0000313" key="2">
    <source>
        <dbReference type="EMBL" id="KAF0737014.1"/>
    </source>
</evidence>
<proteinExistence type="predicted"/>
<dbReference type="Proteomes" id="UP000481153">
    <property type="component" value="Unassembled WGS sequence"/>
</dbReference>
<reference evidence="2 3" key="1">
    <citation type="submission" date="2019-07" db="EMBL/GenBank/DDBJ databases">
        <title>Genomics analysis of Aphanomyces spp. identifies a new class of oomycete effector associated with host adaptation.</title>
        <authorList>
            <person name="Gaulin E."/>
        </authorList>
    </citation>
    <scope>NUCLEOTIDE SEQUENCE [LARGE SCALE GENOMIC DNA]</scope>
    <source>
        <strain evidence="2 3">ATCC 201684</strain>
    </source>
</reference>
<gene>
    <name evidence="2" type="ORF">Ae201684_006825</name>
</gene>
<dbReference type="EMBL" id="VJMJ01000085">
    <property type="protein sequence ID" value="KAF0737014.1"/>
    <property type="molecule type" value="Genomic_DNA"/>
</dbReference>
<protein>
    <recommendedName>
        <fullName evidence="4">FYVE-type domain-containing protein</fullName>
    </recommendedName>
</protein>
<dbReference type="PANTHER" id="PTHR13510">
    <property type="entry name" value="FYVE-FINGER-CONTAINING RAB5 EFFECTOR PROTEIN RABENOSYN-5-RELATED"/>
    <property type="match status" value="1"/>
</dbReference>
<dbReference type="InterPro" id="IPR023393">
    <property type="entry name" value="START-like_dom_sf"/>
</dbReference>
<keyword evidence="3" id="KW-1185">Reference proteome</keyword>
<comment type="caution">
    <text evidence="2">The sequence shown here is derived from an EMBL/GenBank/DDBJ whole genome shotgun (WGS) entry which is preliminary data.</text>
</comment>
<evidence type="ECO:0000313" key="3">
    <source>
        <dbReference type="Proteomes" id="UP000481153"/>
    </source>
</evidence>
<feature type="compositionally biased region" description="Low complexity" evidence="1">
    <location>
        <begin position="1"/>
        <end position="17"/>
    </location>
</feature>
<accession>A0A6G0XAF5</accession>
<evidence type="ECO:0008006" key="4">
    <source>
        <dbReference type="Google" id="ProtNLM"/>
    </source>
</evidence>
<dbReference type="InterPro" id="IPR052727">
    <property type="entry name" value="Rab4/Rab5_effector"/>
</dbReference>
<dbReference type="AlphaFoldDB" id="A0A6G0XAF5"/>
<organism evidence="2 3">
    <name type="scientific">Aphanomyces euteiches</name>
    <dbReference type="NCBI Taxonomy" id="100861"/>
    <lineage>
        <taxon>Eukaryota</taxon>
        <taxon>Sar</taxon>
        <taxon>Stramenopiles</taxon>
        <taxon>Oomycota</taxon>
        <taxon>Saprolegniomycetes</taxon>
        <taxon>Saprolegniales</taxon>
        <taxon>Verrucalvaceae</taxon>
        <taxon>Aphanomyces</taxon>
    </lineage>
</organism>
<dbReference type="SUPFAM" id="SSF57903">
    <property type="entry name" value="FYVE/PHD zinc finger"/>
    <property type="match status" value="1"/>
</dbReference>
<dbReference type="VEuPathDB" id="FungiDB:AeMF1_015987"/>
<dbReference type="SUPFAM" id="SSF55961">
    <property type="entry name" value="Bet v1-like"/>
    <property type="match status" value="1"/>
</dbReference>
<dbReference type="PANTHER" id="PTHR13510:SF44">
    <property type="entry name" value="RABENOSYN-5"/>
    <property type="match status" value="1"/>
</dbReference>
<evidence type="ECO:0000256" key="1">
    <source>
        <dbReference type="SAM" id="MobiDB-lite"/>
    </source>
</evidence>
<sequence length="365" mass="40640">MANRRNSARSSSPSLTQSRRRRTSTMPSPFSPSASSPLRIPEPTAPLRLTTMEKAQLLELAHFAAAELTSFVFRLHSKSHKRSPDASSSGTVLRAHTSILSDYMTLNDYHAHVHSYAFNGFHATSTLCALHGADGSIVTVKWSVAKSTWTHDRDFCYLEIQKPFVGPMGHQGYLRCLHSIPLFISSSKARHIRGMIFHSGVVAMETASRQVEETIVMQVDMRGHIPKWIASILVSKIVIRARTKPYYVSNEVSKNMDGVASWQVVSQRRASQSTSRASVNDANAQCKVCLTQIHWYQPRVKCKVCQAIACKPCTTHCEALLKPTDRACLLCNAQLAAMLAKSEQPEETFVVVDGWDEWSSHRVAT</sequence>